<evidence type="ECO:0008006" key="4">
    <source>
        <dbReference type="Google" id="ProtNLM"/>
    </source>
</evidence>
<comment type="caution">
    <text evidence="2">The sequence shown here is derived from an EMBL/GenBank/DDBJ whole genome shotgun (WGS) entry which is preliminary data.</text>
</comment>
<dbReference type="AlphaFoldDB" id="A0A2W5VLM1"/>
<keyword evidence="1" id="KW-0732">Signal</keyword>
<reference evidence="2 3" key="1">
    <citation type="submission" date="2017-08" db="EMBL/GenBank/DDBJ databases">
        <title>Infants hospitalized years apart are colonized by the same room-sourced microbial strains.</title>
        <authorList>
            <person name="Brooks B."/>
            <person name="Olm M.R."/>
            <person name="Firek B.A."/>
            <person name="Baker R."/>
            <person name="Thomas B.C."/>
            <person name="Morowitz M.J."/>
            <person name="Banfield J.F."/>
        </authorList>
    </citation>
    <scope>NUCLEOTIDE SEQUENCE [LARGE SCALE GENOMIC DNA]</scope>
    <source>
        <strain evidence="2">S2_003_000_R2_14</strain>
    </source>
</reference>
<dbReference type="PROSITE" id="PS51257">
    <property type="entry name" value="PROKAR_LIPOPROTEIN"/>
    <property type="match status" value="1"/>
</dbReference>
<evidence type="ECO:0000256" key="1">
    <source>
        <dbReference type="SAM" id="SignalP"/>
    </source>
</evidence>
<dbReference type="Proteomes" id="UP000249061">
    <property type="component" value="Unassembled WGS sequence"/>
</dbReference>
<evidence type="ECO:0000313" key="3">
    <source>
        <dbReference type="Proteomes" id="UP000249061"/>
    </source>
</evidence>
<feature type="chain" id="PRO_5015877332" description="Lipoprotein" evidence="1">
    <location>
        <begin position="20"/>
        <end position="174"/>
    </location>
</feature>
<name>A0A2W5VLM1_9BACT</name>
<organism evidence="2 3">
    <name type="scientific">Archangium gephyra</name>
    <dbReference type="NCBI Taxonomy" id="48"/>
    <lineage>
        <taxon>Bacteria</taxon>
        <taxon>Pseudomonadati</taxon>
        <taxon>Myxococcota</taxon>
        <taxon>Myxococcia</taxon>
        <taxon>Myxococcales</taxon>
        <taxon>Cystobacterineae</taxon>
        <taxon>Archangiaceae</taxon>
        <taxon>Archangium</taxon>
    </lineage>
</organism>
<accession>A0A2W5VLM1</accession>
<gene>
    <name evidence="2" type="ORF">DI536_06265</name>
</gene>
<dbReference type="EMBL" id="QFQP01000003">
    <property type="protein sequence ID" value="PZR16754.1"/>
    <property type="molecule type" value="Genomic_DNA"/>
</dbReference>
<evidence type="ECO:0000313" key="2">
    <source>
        <dbReference type="EMBL" id="PZR16754.1"/>
    </source>
</evidence>
<protein>
    <recommendedName>
        <fullName evidence="4">Lipoprotein</fullName>
    </recommendedName>
</protein>
<proteinExistence type="predicted"/>
<sequence>MRIVFVLFTFVAASSCVRARPNVVFASDDLGERCHKEADRAFRACLADKTAREVCEDAQDALLLKCGGDVQEENEAITVKTSEELGHLNVVRSYGVKYTRSFVLEYTNDTADVLRKVRLECSVIDVRGVVVNTGSLEIPEAQPGATTTRILHVLDSVNRAATADCRIAVAQRGA</sequence>
<feature type="signal peptide" evidence="1">
    <location>
        <begin position="1"/>
        <end position="19"/>
    </location>
</feature>